<dbReference type="GO" id="GO:0008270">
    <property type="term" value="F:zinc ion binding"/>
    <property type="evidence" value="ECO:0007669"/>
    <property type="project" value="UniProtKB-KW"/>
</dbReference>
<dbReference type="PANTHER" id="PTHR28498">
    <property type="entry name" value="ZINC FINGER SWIM DOMAIN-CONTAINING PROTEIN 7"/>
    <property type="match status" value="1"/>
</dbReference>
<keyword evidence="1" id="KW-0862">Zinc</keyword>
<dbReference type="OrthoDB" id="337581at2759"/>
<proteinExistence type="predicted"/>
<reference evidence="3 4" key="1">
    <citation type="submission" date="2014-04" db="EMBL/GenBank/DDBJ databases">
        <authorList>
            <consortium name="DOE Joint Genome Institute"/>
            <person name="Kuo A."/>
            <person name="Kohler A."/>
            <person name="Costa M.D."/>
            <person name="Nagy L.G."/>
            <person name="Floudas D."/>
            <person name="Copeland A."/>
            <person name="Barry K.W."/>
            <person name="Cichocki N."/>
            <person name="Veneault-Fourrey C."/>
            <person name="LaButti K."/>
            <person name="Lindquist E.A."/>
            <person name="Lipzen A."/>
            <person name="Lundell T."/>
            <person name="Morin E."/>
            <person name="Murat C."/>
            <person name="Sun H."/>
            <person name="Tunlid A."/>
            <person name="Henrissat B."/>
            <person name="Grigoriev I.V."/>
            <person name="Hibbett D.S."/>
            <person name="Martin F."/>
            <person name="Nordberg H.P."/>
            <person name="Cantor M.N."/>
            <person name="Hua S.X."/>
        </authorList>
    </citation>
    <scope>NUCLEOTIDE SEQUENCE [LARGE SCALE GENOMIC DNA]</scope>
    <source>
        <strain evidence="3 4">441</strain>
    </source>
</reference>
<protein>
    <recommendedName>
        <fullName evidence="2">SWIM-type domain-containing protein</fullName>
    </recommendedName>
</protein>
<dbReference type="EMBL" id="KN833695">
    <property type="protein sequence ID" value="KIK27737.1"/>
    <property type="molecule type" value="Genomic_DNA"/>
</dbReference>
<accession>A0A0C9ZZR5</accession>
<reference evidence="4" key="2">
    <citation type="submission" date="2015-01" db="EMBL/GenBank/DDBJ databases">
        <title>Evolutionary Origins and Diversification of the Mycorrhizal Mutualists.</title>
        <authorList>
            <consortium name="DOE Joint Genome Institute"/>
            <consortium name="Mycorrhizal Genomics Consortium"/>
            <person name="Kohler A."/>
            <person name="Kuo A."/>
            <person name="Nagy L.G."/>
            <person name="Floudas D."/>
            <person name="Copeland A."/>
            <person name="Barry K.W."/>
            <person name="Cichocki N."/>
            <person name="Veneault-Fourrey C."/>
            <person name="LaButti K."/>
            <person name="Lindquist E.A."/>
            <person name="Lipzen A."/>
            <person name="Lundell T."/>
            <person name="Morin E."/>
            <person name="Murat C."/>
            <person name="Riley R."/>
            <person name="Ohm R."/>
            <person name="Sun H."/>
            <person name="Tunlid A."/>
            <person name="Henrissat B."/>
            <person name="Grigoriev I.V."/>
            <person name="Hibbett D.S."/>
            <person name="Martin F."/>
        </authorList>
    </citation>
    <scope>NUCLEOTIDE SEQUENCE [LARGE SCALE GENOMIC DNA]</scope>
    <source>
        <strain evidence="4">441</strain>
    </source>
</reference>
<evidence type="ECO:0000313" key="3">
    <source>
        <dbReference type="EMBL" id="KIK27737.1"/>
    </source>
</evidence>
<dbReference type="PROSITE" id="PS50966">
    <property type="entry name" value="ZF_SWIM"/>
    <property type="match status" value="1"/>
</dbReference>
<keyword evidence="1" id="KW-0479">Metal-binding</keyword>
<dbReference type="AlphaFoldDB" id="A0A0C9ZZR5"/>
<dbReference type="PANTHER" id="PTHR28498:SF1">
    <property type="entry name" value="ZINC FINGER SWIM DOMAIN-CONTAINING PROTEIN 7"/>
    <property type="match status" value="1"/>
</dbReference>
<keyword evidence="1" id="KW-0863">Zinc-finger</keyword>
<evidence type="ECO:0000259" key="2">
    <source>
        <dbReference type="PROSITE" id="PS50966"/>
    </source>
</evidence>
<evidence type="ECO:0000313" key="4">
    <source>
        <dbReference type="Proteomes" id="UP000054018"/>
    </source>
</evidence>
<organism evidence="3 4">
    <name type="scientific">Pisolithus microcarpus 441</name>
    <dbReference type="NCBI Taxonomy" id="765257"/>
    <lineage>
        <taxon>Eukaryota</taxon>
        <taxon>Fungi</taxon>
        <taxon>Dikarya</taxon>
        <taxon>Basidiomycota</taxon>
        <taxon>Agaricomycotina</taxon>
        <taxon>Agaricomycetes</taxon>
        <taxon>Agaricomycetidae</taxon>
        <taxon>Boletales</taxon>
        <taxon>Sclerodermatineae</taxon>
        <taxon>Pisolithaceae</taxon>
        <taxon>Pisolithus</taxon>
    </lineage>
</organism>
<dbReference type="Pfam" id="PF04434">
    <property type="entry name" value="SWIM"/>
    <property type="match status" value="1"/>
</dbReference>
<dbReference type="Proteomes" id="UP000054018">
    <property type="component" value="Unassembled WGS sequence"/>
</dbReference>
<dbReference type="GO" id="GO:0000724">
    <property type="term" value="P:double-strand break repair via homologous recombination"/>
    <property type="evidence" value="ECO:0007669"/>
    <property type="project" value="TreeGrafter"/>
</dbReference>
<feature type="domain" description="SWIM-type" evidence="2">
    <location>
        <begin position="82"/>
        <end position="119"/>
    </location>
</feature>
<keyword evidence="4" id="KW-1185">Reference proteome</keyword>
<dbReference type="HOGENOM" id="CLU_132858_0_0_1"/>
<dbReference type="InterPro" id="IPR007527">
    <property type="entry name" value="Znf_SWIM"/>
</dbReference>
<name>A0A0C9ZZR5_9AGAM</name>
<sequence>MAETALHFGYVAQTIINSIDLDNLEEGIDKLRAFIPDTTLVAALDVVDRDRVLRYKTPWGRSHYEVFGSTSTCYAVFPQLGFSTSMFCYCTCPAFAFAVLASNSHLMCKHVLAVYLAERLSKCIERTVTDEEFVARTTAYL</sequence>
<gene>
    <name evidence="3" type="ORF">PISMIDRAFT_674646</name>
</gene>
<evidence type="ECO:0000256" key="1">
    <source>
        <dbReference type="PROSITE-ProRule" id="PRU00325"/>
    </source>
</evidence>